<dbReference type="Proteomes" id="UP000662373">
    <property type="component" value="Unassembled WGS sequence"/>
</dbReference>
<dbReference type="EMBL" id="JAEHJZ010000017">
    <property type="protein sequence ID" value="MBJ7880563.1"/>
    <property type="molecule type" value="Genomic_DNA"/>
</dbReference>
<protein>
    <submittedName>
        <fullName evidence="2">Glycosyltransferase</fullName>
    </submittedName>
</protein>
<evidence type="ECO:0000313" key="3">
    <source>
        <dbReference type="Proteomes" id="UP000662373"/>
    </source>
</evidence>
<dbReference type="AlphaFoldDB" id="A0A934KTP4"/>
<keyword evidence="3" id="KW-1185">Reference proteome</keyword>
<name>A0A934KTP4_9FLAO</name>
<dbReference type="InterPro" id="IPR028098">
    <property type="entry name" value="Glyco_trans_4-like_N"/>
</dbReference>
<dbReference type="GO" id="GO:0016757">
    <property type="term" value="F:glycosyltransferase activity"/>
    <property type="evidence" value="ECO:0007669"/>
    <property type="project" value="UniProtKB-ARBA"/>
</dbReference>
<reference evidence="2 3" key="1">
    <citation type="submission" date="2020-09" db="EMBL/GenBank/DDBJ databases">
        <title>Draft genome of Gelidibacter salicanalis PAMC21136.</title>
        <authorList>
            <person name="Park H."/>
        </authorList>
    </citation>
    <scope>NUCLEOTIDE SEQUENCE [LARGE SCALE GENOMIC DNA]</scope>
    <source>
        <strain evidence="2 3">PAMC21136</strain>
    </source>
</reference>
<evidence type="ECO:0000313" key="2">
    <source>
        <dbReference type="EMBL" id="MBJ7880563.1"/>
    </source>
</evidence>
<organism evidence="2 3">
    <name type="scientific">Gelidibacter salicanalis</name>
    <dbReference type="NCBI Taxonomy" id="291193"/>
    <lineage>
        <taxon>Bacteria</taxon>
        <taxon>Pseudomonadati</taxon>
        <taxon>Bacteroidota</taxon>
        <taxon>Flavobacteriia</taxon>
        <taxon>Flavobacteriales</taxon>
        <taxon>Flavobacteriaceae</taxon>
        <taxon>Gelidibacter</taxon>
    </lineage>
</organism>
<accession>A0A934KTP4</accession>
<gene>
    <name evidence="2" type="ORF">JEM65_07870</name>
</gene>
<feature type="domain" description="Glycosyltransferase subfamily 4-like N-terminal" evidence="1">
    <location>
        <begin position="13"/>
        <end position="160"/>
    </location>
</feature>
<dbReference type="PANTHER" id="PTHR12526">
    <property type="entry name" value="GLYCOSYLTRANSFERASE"/>
    <property type="match status" value="1"/>
</dbReference>
<evidence type="ECO:0000259" key="1">
    <source>
        <dbReference type="Pfam" id="PF13439"/>
    </source>
</evidence>
<dbReference type="RefSeq" id="WP_199598400.1">
    <property type="nucleotide sequence ID" value="NZ_JAEHJZ010000017.1"/>
</dbReference>
<dbReference type="Pfam" id="PF13692">
    <property type="entry name" value="Glyco_trans_1_4"/>
    <property type="match status" value="1"/>
</dbReference>
<dbReference type="Gene3D" id="3.40.50.2000">
    <property type="entry name" value="Glycogen Phosphorylase B"/>
    <property type="match status" value="2"/>
</dbReference>
<dbReference type="SUPFAM" id="SSF53756">
    <property type="entry name" value="UDP-Glycosyltransferase/glycogen phosphorylase"/>
    <property type="match status" value="1"/>
</dbReference>
<sequence>MRVLQLIDSLEAGGAERMAVNLANTLSESIEGSYLCATRQEGLLKAALHPKVNYLFLNKRAKLDRRAIMTLYRYLKTEQITIVHAHSTSFFMATLMTWMLPNLNIVWHDHYGNSSHLEARQYKVLRFCSGYFSLILSVNHVLEAWAKAHLNCDKVAYVANFAITEPTRAPVTLLKGLQGKRILCLANLRAQKDHLTLMNAFKLVQAHYPEWTLHCVGQDFKDAYSQSVFNLVEELHLESQVFFYGSCPDSTAIIAQSDLGVLSSASEGLPLALLEYGLGQLPMVATDVGDCSSVLPTTCQEYLVPPQNPELLAAQIRALIGDHSQRKSVGHLINHHVLSGFSATAVKDKLIAYYSQL</sequence>
<dbReference type="Pfam" id="PF13439">
    <property type="entry name" value="Glyco_transf_4"/>
    <property type="match status" value="1"/>
</dbReference>
<comment type="caution">
    <text evidence="2">The sequence shown here is derived from an EMBL/GenBank/DDBJ whole genome shotgun (WGS) entry which is preliminary data.</text>
</comment>
<proteinExistence type="predicted"/>